<dbReference type="Gene3D" id="3.30.710.10">
    <property type="entry name" value="Potassium Channel Kv1.1, Chain A"/>
    <property type="match status" value="1"/>
</dbReference>
<gene>
    <name evidence="2" type="ORF">CRE_21341</name>
</gene>
<dbReference type="InterPro" id="IPR000210">
    <property type="entry name" value="BTB/POZ_dom"/>
</dbReference>
<dbReference type="SUPFAM" id="SSF54695">
    <property type="entry name" value="POZ domain"/>
    <property type="match status" value="1"/>
</dbReference>
<dbReference type="EMBL" id="DS268480">
    <property type="protein sequence ID" value="EFP09931.1"/>
    <property type="molecule type" value="Genomic_DNA"/>
</dbReference>
<dbReference type="CDD" id="cd18186">
    <property type="entry name" value="BTB_POZ_ZBTB_KLHL-like"/>
    <property type="match status" value="1"/>
</dbReference>
<evidence type="ECO:0000259" key="1">
    <source>
        <dbReference type="PROSITE" id="PS50097"/>
    </source>
</evidence>
<evidence type="ECO:0000313" key="3">
    <source>
        <dbReference type="Proteomes" id="UP000008281"/>
    </source>
</evidence>
<dbReference type="SMART" id="SM00225">
    <property type="entry name" value="BTB"/>
    <property type="match status" value="1"/>
</dbReference>
<dbReference type="Pfam" id="PF00651">
    <property type="entry name" value="BTB"/>
    <property type="match status" value="1"/>
</dbReference>
<dbReference type="eggNOG" id="ENOG502RFNH">
    <property type="taxonomic scope" value="Eukaryota"/>
</dbReference>
<name>E3MUU5_CAERE</name>
<dbReference type="PROSITE" id="PS50097">
    <property type="entry name" value="BTB"/>
    <property type="match status" value="1"/>
</dbReference>
<feature type="domain" description="BTB" evidence="1">
    <location>
        <begin position="135"/>
        <end position="202"/>
    </location>
</feature>
<reference evidence="2" key="1">
    <citation type="submission" date="2007-07" db="EMBL/GenBank/DDBJ databases">
        <title>PCAP assembly of the Caenorhabditis remanei genome.</title>
        <authorList>
            <consortium name="The Caenorhabditis remanei Sequencing Consortium"/>
            <person name="Wilson R.K."/>
        </authorList>
    </citation>
    <scope>NUCLEOTIDE SEQUENCE [LARGE SCALE GENOMIC DNA]</scope>
    <source>
        <strain evidence="2">PB4641</strain>
    </source>
</reference>
<organism evidence="3">
    <name type="scientific">Caenorhabditis remanei</name>
    <name type="common">Caenorhabditis vulgaris</name>
    <dbReference type="NCBI Taxonomy" id="31234"/>
    <lineage>
        <taxon>Eukaryota</taxon>
        <taxon>Metazoa</taxon>
        <taxon>Ecdysozoa</taxon>
        <taxon>Nematoda</taxon>
        <taxon>Chromadorea</taxon>
        <taxon>Rhabditida</taxon>
        <taxon>Rhabditina</taxon>
        <taxon>Rhabditomorpha</taxon>
        <taxon>Rhabditoidea</taxon>
        <taxon>Rhabditidae</taxon>
        <taxon>Peloderinae</taxon>
        <taxon>Caenorhabditis</taxon>
    </lineage>
</organism>
<proteinExistence type="predicted"/>
<protein>
    <recommendedName>
        <fullName evidence="1">BTB domain-containing protein</fullName>
    </recommendedName>
</protein>
<dbReference type="HOGENOM" id="CLU_036654_0_1_1"/>
<dbReference type="AlphaFoldDB" id="E3MUU5"/>
<dbReference type="OrthoDB" id="7956040at2759"/>
<keyword evidence="3" id="KW-1185">Reference proteome</keyword>
<evidence type="ECO:0000313" key="2">
    <source>
        <dbReference type="EMBL" id="EFP09931.1"/>
    </source>
</evidence>
<accession>E3MUU5</accession>
<dbReference type="InParanoid" id="E3MUU5"/>
<dbReference type="Proteomes" id="UP000008281">
    <property type="component" value="Unassembled WGS sequence"/>
</dbReference>
<sequence>MSGETLVYKSEPKTCSYIEKVLEVSDQNGIECTWTSEFANGNYNLVTFKWALNWNQLKNFDADSLIGTITVTSPNNDFNPCAFDVKLTQPVQTISHCAFCNTSSPQVTFEYSLTPHYTPYQEVSCEDLFGPSEQNDTILVVSGKKLHVNKMFLSFHSEFFRALFSSNYKEGSMDEIPIKDVSYEDFGLLLSTIYPKTVFPNDKTVEKLLELADRFIMSSVIGVVEYHLIYNTEIANEKLMLMADKYGMKELLKKTIREINTAEKAKLLKKSSVCKELSENAKSMLFDRIMHWM</sequence>
<dbReference type="PANTHER" id="PTHR22744:SF14">
    <property type="entry name" value="BTB DOMAIN-CONTAINING PROTEIN-RELATED"/>
    <property type="match status" value="1"/>
</dbReference>
<dbReference type="InterPro" id="IPR011333">
    <property type="entry name" value="SKP1/BTB/POZ_sf"/>
</dbReference>
<dbReference type="PANTHER" id="PTHR22744">
    <property type="entry name" value="HELIX LOOP HELIX PROTEIN 21-RELATED"/>
    <property type="match status" value="1"/>
</dbReference>
<dbReference type="FunCoup" id="E3MUU5">
    <property type="interactions" value="27"/>
</dbReference>
<dbReference type="STRING" id="31234.E3MUU5"/>